<dbReference type="SUPFAM" id="SSF47384">
    <property type="entry name" value="Homodimeric domain of signal transducing histidine kinase"/>
    <property type="match status" value="1"/>
</dbReference>
<dbReference type="PANTHER" id="PTHR43047">
    <property type="entry name" value="TWO-COMPONENT HISTIDINE PROTEIN KINASE"/>
    <property type="match status" value="1"/>
</dbReference>
<dbReference type="GO" id="GO:0000155">
    <property type="term" value="F:phosphorelay sensor kinase activity"/>
    <property type="evidence" value="ECO:0007669"/>
    <property type="project" value="InterPro"/>
</dbReference>
<dbReference type="CDD" id="cd16922">
    <property type="entry name" value="HATPase_EvgS-ArcB-TorS-like"/>
    <property type="match status" value="1"/>
</dbReference>
<dbReference type="SMART" id="SM00388">
    <property type="entry name" value="HisKA"/>
    <property type="match status" value="1"/>
</dbReference>
<dbReference type="FunFam" id="3.30.565.10:FF:000010">
    <property type="entry name" value="Sensor histidine kinase RcsC"/>
    <property type="match status" value="1"/>
</dbReference>
<evidence type="ECO:0000256" key="6">
    <source>
        <dbReference type="ARBA" id="ARBA00022692"/>
    </source>
</evidence>
<dbReference type="Gene3D" id="3.40.50.2300">
    <property type="match status" value="1"/>
</dbReference>
<keyword evidence="8 17" id="KW-0418">Kinase</keyword>
<evidence type="ECO:0000256" key="13">
    <source>
        <dbReference type="PROSITE-ProRule" id="PRU00169"/>
    </source>
</evidence>
<feature type="transmembrane region" description="Helical" evidence="14">
    <location>
        <begin position="14"/>
        <end position="38"/>
    </location>
</feature>
<evidence type="ECO:0000256" key="1">
    <source>
        <dbReference type="ARBA" id="ARBA00000085"/>
    </source>
</evidence>
<dbReference type="Pfam" id="PF02518">
    <property type="entry name" value="HATPase_c"/>
    <property type="match status" value="1"/>
</dbReference>
<dbReference type="InterPro" id="IPR036097">
    <property type="entry name" value="HisK_dim/P_sf"/>
</dbReference>
<dbReference type="SUPFAM" id="SSF52172">
    <property type="entry name" value="CheY-like"/>
    <property type="match status" value="1"/>
</dbReference>
<dbReference type="CDD" id="cd17546">
    <property type="entry name" value="REC_hyHK_CKI1_RcsC-like"/>
    <property type="match status" value="1"/>
</dbReference>
<dbReference type="Gene3D" id="1.10.287.130">
    <property type="match status" value="1"/>
</dbReference>
<dbReference type="PANTHER" id="PTHR43047:SF64">
    <property type="entry name" value="HISTIDINE KINASE CONTAINING CHEY-HOMOLOGOUS RECEIVER DOMAIN AND PAS DOMAIN-RELATED"/>
    <property type="match status" value="1"/>
</dbReference>
<dbReference type="CDD" id="cd00082">
    <property type="entry name" value="HisKA"/>
    <property type="match status" value="1"/>
</dbReference>
<dbReference type="PROSITE" id="PS50110">
    <property type="entry name" value="RESPONSE_REGULATORY"/>
    <property type="match status" value="1"/>
</dbReference>
<dbReference type="Proteomes" id="UP000545037">
    <property type="component" value="Unassembled WGS sequence"/>
</dbReference>
<gene>
    <name evidence="17" type="ORF">GGR13_002033</name>
</gene>
<keyword evidence="9" id="KW-0067">ATP-binding</keyword>
<dbReference type="Pfam" id="PF00072">
    <property type="entry name" value="Response_reg"/>
    <property type="match status" value="1"/>
</dbReference>
<evidence type="ECO:0000256" key="3">
    <source>
        <dbReference type="ARBA" id="ARBA00012438"/>
    </source>
</evidence>
<dbReference type="EMBL" id="JACHOR010000003">
    <property type="protein sequence ID" value="MBB5746429.1"/>
    <property type="molecule type" value="Genomic_DNA"/>
</dbReference>
<dbReference type="SMART" id="SM00387">
    <property type="entry name" value="HATPase_c"/>
    <property type="match status" value="1"/>
</dbReference>
<dbReference type="EC" id="2.7.13.3" evidence="3"/>
<evidence type="ECO:0000259" key="15">
    <source>
        <dbReference type="PROSITE" id="PS50109"/>
    </source>
</evidence>
<dbReference type="InterPro" id="IPR036890">
    <property type="entry name" value="HATPase_C_sf"/>
</dbReference>
<evidence type="ECO:0000256" key="12">
    <source>
        <dbReference type="ARBA" id="ARBA00023136"/>
    </source>
</evidence>
<organism evidence="17 18">
    <name type="scientific">Brevundimonas variabilis</name>
    <dbReference type="NCBI Taxonomy" id="74312"/>
    <lineage>
        <taxon>Bacteria</taxon>
        <taxon>Pseudomonadati</taxon>
        <taxon>Pseudomonadota</taxon>
        <taxon>Alphaproteobacteria</taxon>
        <taxon>Caulobacterales</taxon>
        <taxon>Caulobacteraceae</taxon>
        <taxon>Brevundimonas</taxon>
    </lineage>
</organism>
<keyword evidence="11" id="KW-0902">Two-component regulatory system</keyword>
<keyword evidence="7" id="KW-0547">Nucleotide-binding</keyword>
<dbReference type="AlphaFoldDB" id="A0A7W9FGH1"/>
<dbReference type="InterPro" id="IPR004358">
    <property type="entry name" value="Sig_transdc_His_kin-like_C"/>
</dbReference>
<comment type="subcellular location">
    <subcellularLocation>
        <location evidence="2">Membrane</location>
    </subcellularLocation>
</comment>
<feature type="domain" description="Response regulatory" evidence="16">
    <location>
        <begin position="437"/>
        <end position="556"/>
    </location>
</feature>
<evidence type="ECO:0000259" key="16">
    <source>
        <dbReference type="PROSITE" id="PS50110"/>
    </source>
</evidence>
<comment type="caution">
    <text evidence="17">The sequence shown here is derived from an EMBL/GenBank/DDBJ whole genome shotgun (WGS) entry which is preliminary data.</text>
</comment>
<dbReference type="Pfam" id="PF00512">
    <property type="entry name" value="HisKA"/>
    <property type="match status" value="1"/>
</dbReference>
<evidence type="ECO:0000256" key="9">
    <source>
        <dbReference type="ARBA" id="ARBA00022840"/>
    </source>
</evidence>
<dbReference type="Gene3D" id="3.30.450.20">
    <property type="entry name" value="PAS domain"/>
    <property type="match status" value="1"/>
</dbReference>
<evidence type="ECO:0000313" key="17">
    <source>
        <dbReference type="EMBL" id="MBB5746429.1"/>
    </source>
</evidence>
<evidence type="ECO:0000256" key="5">
    <source>
        <dbReference type="ARBA" id="ARBA00022679"/>
    </source>
</evidence>
<dbReference type="SMART" id="SM00448">
    <property type="entry name" value="REC"/>
    <property type="match status" value="1"/>
</dbReference>
<dbReference type="InterPro" id="IPR011006">
    <property type="entry name" value="CheY-like_superfamily"/>
</dbReference>
<dbReference type="Gene3D" id="3.30.565.10">
    <property type="entry name" value="Histidine kinase-like ATPase, C-terminal domain"/>
    <property type="match status" value="1"/>
</dbReference>
<evidence type="ECO:0000256" key="4">
    <source>
        <dbReference type="ARBA" id="ARBA00022553"/>
    </source>
</evidence>
<dbReference type="RefSeq" id="WP_246347791.1">
    <property type="nucleotide sequence ID" value="NZ_JACHOR010000003.1"/>
</dbReference>
<reference evidence="17 18" key="1">
    <citation type="submission" date="2020-08" db="EMBL/GenBank/DDBJ databases">
        <title>Genomic Encyclopedia of Type Strains, Phase IV (KMG-IV): sequencing the most valuable type-strain genomes for metagenomic binning, comparative biology and taxonomic classification.</title>
        <authorList>
            <person name="Goeker M."/>
        </authorList>
    </citation>
    <scope>NUCLEOTIDE SEQUENCE [LARGE SCALE GENOMIC DNA]</scope>
    <source>
        <strain evidence="17 18">DSM 4737</strain>
    </source>
</reference>
<evidence type="ECO:0000256" key="7">
    <source>
        <dbReference type="ARBA" id="ARBA00022741"/>
    </source>
</evidence>
<dbReference type="Pfam" id="PF12860">
    <property type="entry name" value="PAS_7"/>
    <property type="match status" value="1"/>
</dbReference>
<evidence type="ECO:0000256" key="2">
    <source>
        <dbReference type="ARBA" id="ARBA00004370"/>
    </source>
</evidence>
<evidence type="ECO:0000256" key="11">
    <source>
        <dbReference type="ARBA" id="ARBA00023012"/>
    </source>
</evidence>
<proteinExistence type="predicted"/>
<evidence type="ECO:0000256" key="10">
    <source>
        <dbReference type="ARBA" id="ARBA00022989"/>
    </source>
</evidence>
<evidence type="ECO:0000256" key="14">
    <source>
        <dbReference type="SAM" id="Phobius"/>
    </source>
</evidence>
<sequence>MQRLLDIVALPEDLAMTVLAAAICLLGVAIVGIAAFVAGARRRSRADALDQMQEAIEAMSDGLALFDSRDRLIVWNAEYTEMNSKDAESLRSGMKFEDVLRIGLKKGRYIEAVGREEAWIAERLAAREALSSSMEQQLADGRWLRVQDRRTSAGGVVTVCADITELKRDAQALSDARDSAEAANRAKSEFLANMSHEIRTPLNGVIGLAQALARTDLSPGQTEMLDLIQSSGHTLQTLLSDILDLARVESGRLELADQPFDLTRAVHEAAQLYLTSATEKGLQFFVDIDPEAAVWVQGDEVRLKQVLTNLVSNAVKFTSQGFVSLTVTRSERADGVPLLRFMVEDTGVGFDAAARARLFTRFEQADGTITRRFGGSGLGLAICRQLAEMMAGDLDCESEPGGGSAFILTVPLREATAPKAIRDSEASPVESDARTVRVLVADDHPTNRKVVELILGQTGVDLVQVEDGAQALNAFQADTFDLVLMDMQMPVMDGLTATREIRAHEASLGRTPVPIIMLTANALPDHVAASKAAGASRHLAKPFDAMELLSIVAELIAEPKALAA</sequence>
<dbReference type="InterPro" id="IPR005467">
    <property type="entry name" value="His_kinase_dom"/>
</dbReference>
<feature type="modified residue" description="4-aspartylphosphate" evidence="13">
    <location>
        <position position="486"/>
    </location>
</feature>
<keyword evidence="5" id="KW-0808">Transferase</keyword>
<dbReference type="InterPro" id="IPR001789">
    <property type="entry name" value="Sig_transdc_resp-reg_receiver"/>
</dbReference>
<keyword evidence="10 14" id="KW-1133">Transmembrane helix</keyword>
<keyword evidence="4 13" id="KW-0597">Phosphoprotein</keyword>
<accession>A0A7W9FGH1</accession>
<dbReference type="PRINTS" id="PR00344">
    <property type="entry name" value="BCTRLSENSOR"/>
</dbReference>
<dbReference type="PROSITE" id="PS50109">
    <property type="entry name" value="HIS_KIN"/>
    <property type="match status" value="1"/>
</dbReference>
<dbReference type="GO" id="GO:0016020">
    <property type="term" value="C:membrane"/>
    <property type="evidence" value="ECO:0007669"/>
    <property type="project" value="UniProtKB-SubCell"/>
</dbReference>
<feature type="domain" description="Histidine kinase" evidence="15">
    <location>
        <begin position="193"/>
        <end position="414"/>
    </location>
</feature>
<dbReference type="GO" id="GO:0005524">
    <property type="term" value="F:ATP binding"/>
    <property type="evidence" value="ECO:0007669"/>
    <property type="project" value="UniProtKB-KW"/>
</dbReference>
<dbReference type="SUPFAM" id="SSF55874">
    <property type="entry name" value="ATPase domain of HSP90 chaperone/DNA topoisomerase II/histidine kinase"/>
    <property type="match status" value="1"/>
</dbReference>
<evidence type="ECO:0000313" key="18">
    <source>
        <dbReference type="Proteomes" id="UP000545037"/>
    </source>
</evidence>
<dbReference type="InterPro" id="IPR003594">
    <property type="entry name" value="HATPase_dom"/>
</dbReference>
<dbReference type="InterPro" id="IPR035965">
    <property type="entry name" value="PAS-like_dom_sf"/>
</dbReference>
<dbReference type="FunFam" id="1.10.287.130:FF:000004">
    <property type="entry name" value="Ethylene receptor 1"/>
    <property type="match status" value="1"/>
</dbReference>
<dbReference type="InterPro" id="IPR003661">
    <property type="entry name" value="HisK_dim/P_dom"/>
</dbReference>
<keyword evidence="12 14" id="KW-0472">Membrane</keyword>
<name>A0A7W9FGH1_9CAUL</name>
<keyword evidence="18" id="KW-1185">Reference proteome</keyword>
<protein>
    <recommendedName>
        <fullName evidence="3">histidine kinase</fullName>
        <ecNumber evidence="3">2.7.13.3</ecNumber>
    </recommendedName>
</protein>
<dbReference type="SUPFAM" id="SSF55785">
    <property type="entry name" value="PYP-like sensor domain (PAS domain)"/>
    <property type="match status" value="1"/>
</dbReference>
<comment type="catalytic activity">
    <reaction evidence="1">
        <text>ATP + protein L-histidine = ADP + protein N-phospho-L-histidine.</text>
        <dbReference type="EC" id="2.7.13.3"/>
    </reaction>
</comment>
<evidence type="ECO:0000256" key="8">
    <source>
        <dbReference type="ARBA" id="ARBA00022777"/>
    </source>
</evidence>
<keyword evidence="6 14" id="KW-0812">Transmembrane</keyword>